<dbReference type="SUPFAM" id="SSF52540">
    <property type="entry name" value="P-loop containing nucleoside triphosphate hydrolases"/>
    <property type="match status" value="1"/>
</dbReference>
<comment type="caution">
    <text evidence="3">The sequence shown here is derived from an EMBL/GenBank/DDBJ whole genome shotgun (WGS) entry which is preliminary data.</text>
</comment>
<evidence type="ECO:0000313" key="3">
    <source>
        <dbReference type="EMBL" id="KAK1741655.1"/>
    </source>
</evidence>
<keyword evidence="4" id="KW-1185">Reference proteome</keyword>
<dbReference type="PROSITE" id="PS00675">
    <property type="entry name" value="SIGMA54_INTERACT_1"/>
    <property type="match status" value="1"/>
</dbReference>
<dbReference type="PANTHER" id="PTHR43642">
    <property type="entry name" value="HYBRID SIGNAL TRANSDUCTION HISTIDINE KINASE G"/>
    <property type="match status" value="1"/>
</dbReference>
<protein>
    <submittedName>
        <fullName evidence="3">AAA ATPase</fullName>
    </submittedName>
</protein>
<gene>
    <name evidence="3" type="ORF">QTG54_007228</name>
</gene>
<feature type="compositionally biased region" description="Low complexity" evidence="1">
    <location>
        <begin position="35"/>
        <end position="47"/>
    </location>
</feature>
<sequence length="1174" mass="131038">MVPTRRSTSTKGPVATGSTRMVSVPEDDAPSLHSTTATTATATNTAEASEDDSGKLLSNSGSGRSDSTTSLSLDQSRVSVSSVSRSSMRSSAASTSSDRIRLSHTESVKNINVEKLTVNKLRFASLGLHGRKAEMKTIKGCFDKFVNKLVKTDEGGEGEAVGSKNLSEILPLPDFDFGNTNTGSSEVVFISGESGTGKTALAESIKNVVFRRRGIYISGKFDIQNRRDPFLGIISLFRELCGEILELRLRNKDGYEALCDAILSAVGDEIVLLTKVVPVLKEVIDIPDDMNAVAEQGNKEAKERLKYGFLQFFRVISAHFDHLVIVLDDLQWTDAMSIELLDGIIGDKDIRTMFIGIYRSNEVDEAHYLSKTIRDLHAAKEKGGFEVTEISVGNLDVSVCEEILISLLSVDPSPASSRLAEICHKRTDGNVFHLLSYLTMLQEENLLQFHLGMFKWTWNCDRIEEETAASSNVVDLILAKIAKQPQEMKYFLQLVSCLGSSFEKDVVLCALPQMRDSTACEFDMNELEDEVDELISLAIHERFLESQSDLRFCWVHDSIQEAALKQRFSESEIDTFKFKLGNALLQSLTEEDVENNLFDIVNLLTSIDECPEEDRATLLGLCLKAAKKSTELTSFDSCVIYAERGISLLPVEKWTQEREVSLELYSLITEAYLSIVNAEKMKVYANEVLHQSSLSELEKVRVHICIISLNAGVMNKAREALDMSIDVLRKLGCKFPKNKLLQARLAVSSVLGAKLPSEKDIAALSPMEDETRKACMEIMVNAATFSHHCNNIPAFIALNSRMAQWTMKYGVDVYSAPAFALFGMVKKSMSYKTSALYADRGFQLLDMCKEGKRTESRVTYISWFQIYPFSKPIHSTLKHLLRGYKVGMEVGDVESAMWNVSQYMCNSIVAGKALKPLAVDCVTYIEQMQMLKADFTYHMSLPFAQGVLNMIGDADDPLKLSGSAMIEEDFLAMIESSEGKFWSSLHLQIFKSMMCSFFGDFENGAKLALERGDVYEKKNGSPLAMTDTLHQGVSFYAMARKTKEKRYIKAAKKVKNKVVTWVKKGNVNAVHYLSFFEAEEAALEGKSESATELYPKAIISAARSGFQHDAALVSERYAEYLLHDLKENDSAGQYFQDSIQYYQGWGSDYKAEMLRKKYSYLWPDEIPKDITVNA</sequence>
<proteinExistence type="predicted"/>
<dbReference type="PANTHER" id="PTHR43642:SF1">
    <property type="entry name" value="HYBRID SIGNAL TRANSDUCTION HISTIDINE KINASE G"/>
    <property type="match status" value="1"/>
</dbReference>
<dbReference type="InterPro" id="IPR053159">
    <property type="entry name" value="Hybrid_Histidine_Kinase"/>
</dbReference>
<feature type="compositionally biased region" description="Low complexity" evidence="1">
    <location>
        <begin position="56"/>
        <end position="97"/>
    </location>
</feature>
<dbReference type="EMBL" id="JATAAI010000012">
    <property type="protein sequence ID" value="KAK1741655.1"/>
    <property type="molecule type" value="Genomic_DNA"/>
</dbReference>
<accession>A0AAD8Y9T0</accession>
<dbReference type="InterPro" id="IPR025662">
    <property type="entry name" value="Sigma_54_int_dom_ATP-bd_1"/>
</dbReference>
<dbReference type="Proteomes" id="UP001224775">
    <property type="component" value="Unassembled WGS sequence"/>
</dbReference>
<dbReference type="InterPro" id="IPR027417">
    <property type="entry name" value="P-loop_NTPase"/>
</dbReference>
<dbReference type="AlphaFoldDB" id="A0AAD8Y9T0"/>
<evidence type="ECO:0000256" key="1">
    <source>
        <dbReference type="SAM" id="MobiDB-lite"/>
    </source>
</evidence>
<feature type="compositionally biased region" description="Polar residues" evidence="1">
    <location>
        <begin position="1"/>
        <end position="21"/>
    </location>
</feature>
<feature type="domain" description="Orc1-like AAA ATPase" evidence="2">
    <location>
        <begin position="178"/>
        <end position="346"/>
    </location>
</feature>
<reference evidence="3" key="1">
    <citation type="submission" date="2023-06" db="EMBL/GenBank/DDBJ databases">
        <title>Survivors Of The Sea: Transcriptome response of Skeletonema marinoi to long-term dormancy.</title>
        <authorList>
            <person name="Pinder M.I.M."/>
            <person name="Kourtchenko O."/>
            <person name="Robertson E.K."/>
            <person name="Larsson T."/>
            <person name="Maumus F."/>
            <person name="Osuna-Cruz C.M."/>
            <person name="Vancaester E."/>
            <person name="Stenow R."/>
            <person name="Vandepoele K."/>
            <person name="Ploug H."/>
            <person name="Bruchert V."/>
            <person name="Godhe A."/>
            <person name="Topel M."/>
        </authorList>
    </citation>
    <scope>NUCLEOTIDE SEQUENCE</scope>
    <source>
        <strain evidence="3">R05AC</strain>
    </source>
</reference>
<dbReference type="InterPro" id="IPR041664">
    <property type="entry name" value="AAA_16"/>
</dbReference>
<name>A0AAD8Y9T0_9STRA</name>
<evidence type="ECO:0000259" key="2">
    <source>
        <dbReference type="Pfam" id="PF13191"/>
    </source>
</evidence>
<dbReference type="Gene3D" id="3.40.50.300">
    <property type="entry name" value="P-loop containing nucleotide triphosphate hydrolases"/>
    <property type="match status" value="1"/>
</dbReference>
<dbReference type="Pfam" id="PF13191">
    <property type="entry name" value="AAA_16"/>
    <property type="match status" value="1"/>
</dbReference>
<evidence type="ECO:0000313" key="4">
    <source>
        <dbReference type="Proteomes" id="UP001224775"/>
    </source>
</evidence>
<organism evidence="3 4">
    <name type="scientific">Skeletonema marinoi</name>
    <dbReference type="NCBI Taxonomy" id="267567"/>
    <lineage>
        <taxon>Eukaryota</taxon>
        <taxon>Sar</taxon>
        <taxon>Stramenopiles</taxon>
        <taxon>Ochrophyta</taxon>
        <taxon>Bacillariophyta</taxon>
        <taxon>Coscinodiscophyceae</taxon>
        <taxon>Thalassiosirophycidae</taxon>
        <taxon>Thalassiosirales</taxon>
        <taxon>Skeletonemataceae</taxon>
        <taxon>Skeletonema</taxon>
        <taxon>Skeletonema marinoi-dohrnii complex</taxon>
    </lineage>
</organism>
<feature type="region of interest" description="Disordered" evidence="1">
    <location>
        <begin position="1"/>
        <end position="100"/>
    </location>
</feature>